<protein>
    <recommendedName>
        <fullName evidence="3">beta-N-acetylhexosaminidase</fullName>
        <ecNumber evidence="3">3.2.1.52</ecNumber>
    </recommendedName>
</protein>
<dbReference type="EMBL" id="LC066377">
    <property type="protein sequence ID" value="BAT28978.1"/>
    <property type="molecule type" value="Genomic_DNA"/>
</dbReference>
<dbReference type="InterPro" id="IPR050226">
    <property type="entry name" value="NagZ_Beta-hexosaminidase"/>
</dbReference>
<evidence type="ECO:0000256" key="1">
    <source>
        <dbReference type="ARBA" id="ARBA00001231"/>
    </source>
</evidence>
<keyword evidence="4 7" id="KW-0378">Hydrolase</keyword>
<dbReference type="Pfam" id="PF00933">
    <property type="entry name" value="Glyco_hydro_3"/>
    <property type="match status" value="1"/>
</dbReference>
<evidence type="ECO:0000256" key="5">
    <source>
        <dbReference type="ARBA" id="ARBA00023295"/>
    </source>
</evidence>
<comment type="catalytic activity">
    <reaction evidence="1">
        <text>Hydrolysis of terminal non-reducing N-acetyl-D-hexosamine residues in N-acetyl-beta-D-hexosaminides.</text>
        <dbReference type="EC" id="3.2.1.52"/>
    </reaction>
</comment>
<evidence type="ECO:0000259" key="6">
    <source>
        <dbReference type="Pfam" id="PF00933"/>
    </source>
</evidence>
<dbReference type="PANTHER" id="PTHR30480">
    <property type="entry name" value="BETA-HEXOSAMINIDASE-RELATED"/>
    <property type="match status" value="1"/>
</dbReference>
<dbReference type="GO" id="GO:0005975">
    <property type="term" value="P:carbohydrate metabolic process"/>
    <property type="evidence" value="ECO:0007669"/>
    <property type="project" value="InterPro"/>
</dbReference>
<dbReference type="EC" id="3.2.1.52" evidence="3"/>
<dbReference type="RefSeq" id="WP_062229293.1">
    <property type="nucleotide sequence ID" value="NZ_BBWR01000018.1"/>
</dbReference>
<evidence type="ECO:0000313" key="7">
    <source>
        <dbReference type="EMBL" id="BAT28978.1"/>
    </source>
</evidence>
<name>A0A0P0Z4A6_9HYPH</name>
<comment type="similarity">
    <text evidence="2">Belongs to the glycosyl hydrolase 3 family.</text>
</comment>
<proteinExistence type="inferred from homology"/>
<reference evidence="7" key="1">
    <citation type="journal article" date="2015" name="Proc. Natl. Acad. Sci. U.S.A.">
        <title>Bacterial clade with the ribosomal RNA operon on a small plasmid rather than the chromosome.</title>
        <authorList>
            <person name="Anda M."/>
            <person name="Ohtsubo Y."/>
            <person name="Okubo T."/>
            <person name="Sugawara M."/>
            <person name="Nagata Y."/>
            <person name="Tsuda M."/>
            <person name="Minamisawa K."/>
            <person name="Mitsui H."/>
        </authorList>
    </citation>
    <scope>NUCLEOTIDE SEQUENCE</scope>
    <source>
        <strain evidence="7">JCM 14755</strain>
    </source>
</reference>
<dbReference type="NCBIfam" id="NF003740">
    <property type="entry name" value="PRK05337.1"/>
    <property type="match status" value="1"/>
</dbReference>
<sequence>MTRKAWIAGLSGLSLTDAERDFFAASKPFGFILFGRNVGSDTQLAALCAELASFADGGTTIPIFIDQEGGRVRRLRPPLAPHLPAGEVLGAAYARDPAAGLRAAHLHGQILAASLRRYGINADCIPCLDLAVDGAHSVIGDRAMSGDPDAVAALGRAMAEAAMANGVLAVMKHLPGHGRAMVDSHLDLPRLGLSREELGARDARPFALLADLPAAMTAHILFEAIDPDRPATLSPRVIDEVIRNGIGFDGLLMTDDISMKALKAPVGDSAGLAIAAGCDIVLHCNGDLAEMRDVAAAVPVLSGRAAERAERARAIAAPGRAVLDIDELLSEYQQLVSPGA</sequence>
<dbReference type="InterPro" id="IPR036962">
    <property type="entry name" value="Glyco_hydro_3_N_sf"/>
</dbReference>
<evidence type="ECO:0000256" key="3">
    <source>
        <dbReference type="ARBA" id="ARBA00012663"/>
    </source>
</evidence>
<feature type="domain" description="Glycoside hydrolase family 3 N-terminal" evidence="6">
    <location>
        <begin position="30"/>
        <end position="301"/>
    </location>
</feature>
<evidence type="ECO:0000256" key="4">
    <source>
        <dbReference type="ARBA" id="ARBA00022801"/>
    </source>
</evidence>
<dbReference type="GO" id="GO:0004563">
    <property type="term" value="F:beta-N-acetylhexosaminidase activity"/>
    <property type="evidence" value="ECO:0007669"/>
    <property type="project" value="UniProtKB-EC"/>
</dbReference>
<dbReference type="AlphaFoldDB" id="A0A0P0Z4A6"/>
<dbReference type="PANTHER" id="PTHR30480:SF13">
    <property type="entry name" value="BETA-HEXOSAMINIDASE"/>
    <property type="match status" value="1"/>
</dbReference>
<organism evidence="7">
    <name type="scientific">Aureimonas frigidaquae</name>
    <dbReference type="NCBI Taxonomy" id="424757"/>
    <lineage>
        <taxon>Bacteria</taxon>
        <taxon>Pseudomonadati</taxon>
        <taxon>Pseudomonadota</taxon>
        <taxon>Alphaproteobacteria</taxon>
        <taxon>Hyphomicrobiales</taxon>
        <taxon>Aurantimonadaceae</taxon>
        <taxon>Aureimonas</taxon>
    </lineage>
</organism>
<accession>A0A0P0Z4A6</accession>
<dbReference type="GO" id="GO:0009254">
    <property type="term" value="P:peptidoglycan turnover"/>
    <property type="evidence" value="ECO:0007669"/>
    <property type="project" value="TreeGrafter"/>
</dbReference>
<dbReference type="SUPFAM" id="SSF51445">
    <property type="entry name" value="(Trans)glycosidases"/>
    <property type="match status" value="1"/>
</dbReference>
<dbReference type="InterPro" id="IPR001764">
    <property type="entry name" value="Glyco_hydro_3_N"/>
</dbReference>
<dbReference type="InterPro" id="IPR017853">
    <property type="entry name" value="GH"/>
</dbReference>
<dbReference type="Gene3D" id="3.20.20.300">
    <property type="entry name" value="Glycoside hydrolase, family 3, N-terminal domain"/>
    <property type="match status" value="1"/>
</dbReference>
<evidence type="ECO:0000256" key="2">
    <source>
        <dbReference type="ARBA" id="ARBA00005336"/>
    </source>
</evidence>
<keyword evidence="5" id="KW-0326">Glycosidase</keyword>